<feature type="signal peptide" evidence="2">
    <location>
        <begin position="1"/>
        <end position="24"/>
    </location>
</feature>
<feature type="region of interest" description="Disordered" evidence="1">
    <location>
        <begin position="58"/>
        <end position="147"/>
    </location>
</feature>
<organism evidence="3 4">
    <name type="scientific">Variovorax soli</name>
    <dbReference type="NCBI Taxonomy" id="376815"/>
    <lineage>
        <taxon>Bacteria</taxon>
        <taxon>Pseudomonadati</taxon>
        <taxon>Pseudomonadota</taxon>
        <taxon>Betaproteobacteria</taxon>
        <taxon>Burkholderiales</taxon>
        <taxon>Comamonadaceae</taxon>
        <taxon>Variovorax</taxon>
    </lineage>
</organism>
<name>A0ABU1NIW8_9BURK</name>
<evidence type="ECO:0000313" key="4">
    <source>
        <dbReference type="Proteomes" id="UP001184230"/>
    </source>
</evidence>
<dbReference type="Proteomes" id="UP001184230">
    <property type="component" value="Unassembled WGS sequence"/>
</dbReference>
<keyword evidence="4" id="KW-1185">Reference proteome</keyword>
<feature type="compositionally biased region" description="Basic and acidic residues" evidence="1">
    <location>
        <begin position="74"/>
        <end position="87"/>
    </location>
</feature>
<reference evidence="3 4" key="1">
    <citation type="submission" date="2023-07" db="EMBL/GenBank/DDBJ databases">
        <title>Sorghum-associated microbial communities from plants grown in Nebraska, USA.</title>
        <authorList>
            <person name="Schachtman D."/>
        </authorList>
    </citation>
    <scope>NUCLEOTIDE SEQUENCE [LARGE SCALE GENOMIC DNA]</scope>
    <source>
        <strain evidence="3 4">DS1781</strain>
    </source>
</reference>
<evidence type="ECO:0000256" key="2">
    <source>
        <dbReference type="SAM" id="SignalP"/>
    </source>
</evidence>
<proteinExistence type="predicted"/>
<evidence type="ECO:0000313" key="3">
    <source>
        <dbReference type="EMBL" id="MDR6538394.1"/>
    </source>
</evidence>
<feature type="chain" id="PRO_5047493835" description="DUF4124 domain-containing protein" evidence="2">
    <location>
        <begin position="25"/>
        <end position="147"/>
    </location>
</feature>
<feature type="compositionally biased region" description="Basic and acidic residues" evidence="1">
    <location>
        <begin position="136"/>
        <end position="147"/>
    </location>
</feature>
<sequence length="147" mass="15781">MKKSRSRIATLAMAACLCSSPAAAAGNAAAWRCGNTYTDQPCADGKALALDDARDAAQKRDADRATVDAQSAGDRLERERLRQEKAQAVRQATLIDSRPAMPRPEADSPKKKKKGKKAPDYFSAHDPVATAKKKAEKAAGRRSADNR</sequence>
<comment type="caution">
    <text evidence="3">The sequence shown here is derived from an EMBL/GenBank/DDBJ whole genome shotgun (WGS) entry which is preliminary data.</text>
</comment>
<dbReference type="EMBL" id="JAVDRF010000010">
    <property type="protein sequence ID" value="MDR6538394.1"/>
    <property type="molecule type" value="Genomic_DNA"/>
</dbReference>
<evidence type="ECO:0008006" key="5">
    <source>
        <dbReference type="Google" id="ProtNLM"/>
    </source>
</evidence>
<evidence type="ECO:0000256" key="1">
    <source>
        <dbReference type="SAM" id="MobiDB-lite"/>
    </source>
</evidence>
<accession>A0ABU1NIW8</accession>
<dbReference type="RefSeq" id="WP_309905135.1">
    <property type="nucleotide sequence ID" value="NZ_JAVDRF010000010.1"/>
</dbReference>
<keyword evidence="2" id="KW-0732">Signal</keyword>
<gene>
    <name evidence="3" type="ORF">J2739_004183</name>
</gene>
<protein>
    <recommendedName>
        <fullName evidence="5">DUF4124 domain-containing protein</fullName>
    </recommendedName>
</protein>